<dbReference type="InterPro" id="IPR002528">
    <property type="entry name" value="MATE_fam"/>
</dbReference>
<organism evidence="2 3">
    <name type="scientific">Lactuca virosa</name>
    <dbReference type="NCBI Taxonomy" id="75947"/>
    <lineage>
        <taxon>Eukaryota</taxon>
        <taxon>Viridiplantae</taxon>
        <taxon>Streptophyta</taxon>
        <taxon>Embryophyta</taxon>
        <taxon>Tracheophyta</taxon>
        <taxon>Spermatophyta</taxon>
        <taxon>Magnoliopsida</taxon>
        <taxon>eudicotyledons</taxon>
        <taxon>Gunneridae</taxon>
        <taxon>Pentapetalae</taxon>
        <taxon>asterids</taxon>
        <taxon>campanulids</taxon>
        <taxon>Asterales</taxon>
        <taxon>Asteraceae</taxon>
        <taxon>Cichorioideae</taxon>
        <taxon>Cichorieae</taxon>
        <taxon>Lactucinae</taxon>
        <taxon>Lactuca</taxon>
    </lineage>
</organism>
<dbReference type="PANTHER" id="PTHR11206">
    <property type="entry name" value="MULTIDRUG RESISTANCE PROTEIN"/>
    <property type="match status" value="1"/>
</dbReference>
<evidence type="ECO:0000313" key="2">
    <source>
        <dbReference type="EMBL" id="CAH1435245.1"/>
    </source>
</evidence>
<dbReference type="GO" id="GO:0016020">
    <property type="term" value="C:membrane"/>
    <property type="evidence" value="ECO:0007669"/>
    <property type="project" value="InterPro"/>
</dbReference>
<sequence>MLVITQAFAGHLGDLELAAVSIATNVIVGFDIGLLLGMASALETLCGQAYGAKTIECWECIYNAHGSYFSYVVYSFSHYTSSLHRC</sequence>
<gene>
    <name evidence="2" type="ORF">LVIROSA_LOCUS21703</name>
</gene>
<evidence type="ECO:0000313" key="3">
    <source>
        <dbReference type="Proteomes" id="UP001157418"/>
    </source>
</evidence>
<dbReference type="AlphaFoldDB" id="A0AAU9N979"/>
<dbReference type="EMBL" id="CAKMRJ010004445">
    <property type="protein sequence ID" value="CAH1435245.1"/>
    <property type="molecule type" value="Genomic_DNA"/>
</dbReference>
<dbReference type="Pfam" id="PF01554">
    <property type="entry name" value="MatE"/>
    <property type="match status" value="1"/>
</dbReference>
<keyword evidence="3" id="KW-1185">Reference proteome</keyword>
<proteinExistence type="inferred from homology"/>
<accession>A0AAU9N979</accession>
<name>A0AAU9N979_9ASTR</name>
<protein>
    <recommendedName>
        <fullName evidence="4">Protein DETOXIFICATION</fullName>
    </recommendedName>
</protein>
<dbReference type="GO" id="GO:0042910">
    <property type="term" value="F:xenobiotic transmembrane transporter activity"/>
    <property type="evidence" value="ECO:0007669"/>
    <property type="project" value="InterPro"/>
</dbReference>
<dbReference type="Proteomes" id="UP001157418">
    <property type="component" value="Unassembled WGS sequence"/>
</dbReference>
<reference evidence="2 3" key="1">
    <citation type="submission" date="2022-01" db="EMBL/GenBank/DDBJ databases">
        <authorList>
            <person name="Xiong W."/>
            <person name="Schranz E."/>
        </authorList>
    </citation>
    <scope>NUCLEOTIDE SEQUENCE [LARGE SCALE GENOMIC DNA]</scope>
</reference>
<evidence type="ECO:0008006" key="4">
    <source>
        <dbReference type="Google" id="ProtNLM"/>
    </source>
</evidence>
<comment type="caution">
    <text evidence="2">The sequence shown here is derived from an EMBL/GenBank/DDBJ whole genome shotgun (WGS) entry which is preliminary data.</text>
</comment>
<comment type="similarity">
    <text evidence="1">Belongs to the multi antimicrobial extrusion (MATE) (TC 2.A.66.1) family.</text>
</comment>
<dbReference type="GO" id="GO:0015297">
    <property type="term" value="F:antiporter activity"/>
    <property type="evidence" value="ECO:0007669"/>
    <property type="project" value="InterPro"/>
</dbReference>
<evidence type="ECO:0000256" key="1">
    <source>
        <dbReference type="ARBA" id="ARBA00010199"/>
    </source>
</evidence>